<keyword evidence="9" id="KW-0902">Two-component regulatory system</keyword>
<evidence type="ECO:0000256" key="5">
    <source>
        <dbReference type="ARBA" id="ARBA00022679"/>
    </source>
</evidence>
<evidence type="ECO:0000313" key="15">
    <source>
        <dbReference type="Proteomes" id="UP001180453"/>
    </source>
</evidence>
<evidence type="ECO:0000256" key="1">
    <source>
        <dbReference type="ARBA" id="ARBA00000085"/>
    </source>
</evidence>
<dbReference type="InterPro" id="IPR050351">
    <property type="entry name" value="BphY/WalK/GraS-like"/>
</dbReference>
<dbReference type="InterPro" id="IPR003594">
    <property type="entry name" value="HATPase_dom"/>
</dbReference>
<evidence type="ECO:0000259" key="12">
    <source>
        <dbReference type="PROSITE" id="PS50109"/>
    </source>
</evidence>
<dbReference type="InterPro" id="IPR004358">
    <property type="entry name" value="Sig_transdc_His_kin-like_C"/>
</dbReference>
<dbReference type="InterPro" id="IPR005467">
    <property type="entry name" value="His_kinase_dom"/>
</dbReference>
<evidence type="ECO:0000256" key="4">
    <source>
        <dbReference type="ARBA" id="ARBA00022553"/>
    </source>
</evidence>
<keyword evidence="8" id="KW-0067">ATP-binding</keyword>
<dbReference type="SUPFAM" id="SSF47384">
    <property type="entry name" value="Homodimeric domain of signal transducing histidine kinase"/>
    <property type="match status" value="1"/>
</dbReference>
<dbReference type="SMART" id="SM00387">
    <property type="entry name" value="HATPase_c"/>
    <property type="match status" value="1"/>
</dbReference>
<gene>
    <name evidence="14" type="ORF">J2X20_000709</name>
</gene>
<comment type="caution">
    <text evidence="14">The sequence shown here is derived from an EMBL/GenBank/DDBJ whole genome shotgun (WGS) entry which is preliminary data.</text>
</comment>
<dbReference type="Gene3D" id="1.10.287.130">
    <property type="match status" value="1"/>
</dbReference>
<keyword evidence="5 14" id="KW-0808">Transferase</keyword>
<dbReference type="PROSITE" id="PS50885">
    <property type="entry name" value="HAMP"/>
    <property type="match status" value="1"/>
</dbReference>
<dbReference type="Pfam" id="PF00672">
    <property type="entry name" value="HAMP"/>
    <property type="match status" value="1"/>
</dbReference>
<dbReference type="SUPFAM" id="SSF55874">
    <property type="entry name" value="ATPase domain of HSP90 chaperone/DNA topoisomerase II/histidine kinase"/>
    <property type="match status" value="1"/>
</dbReference>
<evidence type="ECO:0000259" key="13">
    <source>
        <dbReference type="PROSITE" id="PS50885"/>
    </source>
</evidence>
<accession>A0ABU1YGW0</accession>
<name>A0ABU1YGW0_ROSSA</name>
<keyword evidence="11" id="KW-0812">Transmembrane</keyword>
<dbReference type="CDD" id="cd00082">
    <property type="entry name" value="HisKA"/>
    <property type="match status" value="1"/>
</dbReference>
<dbReference type="PROSITE" id="PS50109">
    <property type="entry name" value="HIS_KIN"/>
    <property type="match status" value="1"/>
</dbReference>
<dbReference type="RefSeq" id="WP_310260953.1">
    <property type="nucleotide sequence ID" value="NZ_JAVDXU010000001.1"/>
</dbReference>
<evidence type="ECO:0000256" key="3">
    <source>
        <dbReference type="ARBA" id="ARBA00012438"/>
    </source>
</evidence>
<dbReference type="Proteomes" id="UP001180453">
    <property type="component" value="Unassembled WGS sequence"/>
</dbReference>
<protein>
    <recommendedName>
        <fullName evidence="3">histidine kinase</fullName>
        <ecNumber evidence="3">2.7.13.3</ecNumber>
    </recommendedName>
</protein>
<sequence length="510" mass="55434">MSLESLTAPVHIPSEPTSTADSAWQRLRSEGLRGLSFRQGLLAVFLLIAVALGGAAAQAMLALEHVALQGREASQDAAALTAQVQRLAERTVAMERSARQFLVLDDGALRERFQAAWAEARDTQAELGQTLTGSAARQLFADWGAQADAAWRILQNPGRARQAALQRLNPLFSRLHSLNQALTQQSQQAMDRRSDAVLAELEQQRRLISALVVGAIVLAVLLGLGFGRWLLRPLADVETAIGRLGDNRFDQPVDVRGPVDLRRLGRQLEWLRQRLATLESDKTRFVRHISHELKTPMASIREGAALLRDGVAGPLTSDQAEIVRILGDNSAALQHQIEGLLSYQALASDAQQLRRRPTALKTLLERVVDEQRLLWQAKGLRVQLDAADVTAPVDGDKLGAVLANLLVNAVRFSPPGGTISWRLAQDAAGISIDCLDEGSGVAAEDVERIFDPFYQGRHQPPGARRGSGIGLSIVREVVQAHGGSCRLLASERGAHFRIEIPHANSATTTF</sequence>
<dbReference type="PANTHER" id="PTHR42878">
    <property type="entry name" value="TWO-COMPONENT HISTIDINE KINASE"/>
    <property type="match status" value="1"/>
</dbReference>
<comment type="subcellular location">
    <subcellularLocation>
        <location evidence="2">Membrane</location>
    </subcellularLocation>
</comment>
<evidence type="ECO:0000256" key="2">
    <source>
        <dbReference type="ARBA" id="ARBA00004370"/>
    </source>
</evidence>
<keyword evidence="4" id="KW-0597">Phosphoprotein</keyword>
<dbReference type="Pfam" id="PF00512">
    <property type="entry name" value="HisKA"/>
    <property type="match status" value="1"/>
</dbReference>
<keyword evidence="11" id="KW-1133">Transmembrane helix</keyword>
<evidence type="ECO:0000313" key="14">
    <source>
        <dbReference type="EMBL" id="MDR7268080.1"/>
    </source>
</evidence>
<dbReference type="InterPro" id="IPR036097">
    <property type="entry name" value="HisK_dim/P_sf"/>
</dbReference>
<organism evidence="14 15">
    <name type="scientific">Roseateles saccharophilus</name>
    <name type="common">Pseudomonas saccharophila</name>
    <dbReference type="NCBI Taxonomy" id="304"/>
    <lineage>
        <taxon>Bacteria</taxon>
        <taxon>Pseudomonadati</taxon>
        <taxon>Pseudomonadota</taxon>
        <taxon>Betaproteobacteria</taxon>
        <taxon>Burkholderiales</taxon>
        <taxon>Sphaerotilaceae</taxon>
        <taxon>Roseateles</taxon>
    </lineage>
</organism>
<keyword evidence="7 14" id="KW-0418">Kinase</keyword>
<evidence type="ECO:0000256" key="10">
    <source>
        <dbReference type="SAM" id="MobiDB-lite"/>
    </source>
</evidence>
<keyword evidence="11" id="KW-0472">Membrane</keyword>
<keyword evidence="15" id="KW-1185">Reference proteome</keyword>
<evidence type="ECO:0000256" key="11">
    <source>
        <dbReference type="SAM" id="Phobius"/>
    </source>
</evidence>
<evidence type="ECO:0000256" key="6">
    <source>
        <dbReference type="ARBA" id="ARBA00022741"/>
    </source>
</evidence>
<dbReference type="EMBL" id="JAVDXU010000001">
    <property type="protein sequence ID" value="MDR7268080.1"/>
    <property type="molecule type" value="Genomic_DNA"/>
</dbReference>
<proteinExistence type="predicted"/>
<dbReference type="EC" id="2.7.13.3" evidence="3"/>
<dbReference type="Gene3D" id="6.10.340.10">
    <property type="match status" value="1"/>
</dbReference>
<dbReference type="InterPro" id="IPR036890">
    <property type="entry name" value="HATPase_C_sf"/>
</dbReference>
<keyword evidence="6" id="KW-0547">Nucleotide-binding</keyword>
<evidence type="ECO:0000256" key="8">
    <source>
        <dbReference type="ARBA" id="ARBA00022840"/>
    </source>
</evidence>
<feature type="transmembrane region" description="Helical" evidence="11">
    <location>
        <begin position="207"/>
        <end position="231"/>
    </location>
</feature>
<feature type="region of interest" description="Disordered" evidence="10">
    <location>
        <begin position="1"/>
        <end position="20"/>
    </location>
</feature>
<dbReference type="Pfam" id="PF02518">
    <property type="entry name" value="HATPase_c"/>
    <property type="match status" value="1"/>
</dbReference>
<evidence type="ECO:0000256" key="9">
    <source>
        <dbReference type="ARBA" id="ARBA00023012"/>
    </source>
</evidence>
<comment type="catalytic activity">
    <reaction evidence="1">
        <text>ATP + protein L-histidine = ADP + protein N-phospho-L-histidine.</text>
        <dbReference type="EC" id="2.7.13.3"/>
    </reaction>
</comment>
<evidence type="ECO:0000256" key="7">
    <source>
        <dbReference type="ARBA" id="ARBA00022777"/>
    </source>
</evidence>
<dbReference type="Gene3D" id="3.30.565.10">
    <property type="entry name" value="Histidine kinase-like ATPase, C-terminal domain"/>
    <property type="match status" value="1"/>
</dbReference>
<dbReference type="PANTHER" id="PTHR42878:SF7">
    <property type="entry name" value="SENSOR HISTIDINE KINASE GLRK"/>
    <property type="match status" value="1"/>
</dbReference>
<dbReference type="PRINTS" id="PR00344">
    <property type="entry name" value="BCTRLSENSOR"/>
</dbReference>
<reference evidence="14 15" key="1">
    <citation type="submission" date="2023-07" db="EMBL/GenBank/DDBJ databases">
        <title>Sorghum-associated microbial communities from plants grown in Nebraska, USA.</title>
        <authorList>
            <person name="Schachtman D."/>
        </authorList>
    </citation>
    <scope>NUCLEOTIDE SEQUENCE [LARGE SCALE GENOMIC DNA]</scope>
    <source>
        <strain evidence="14 15">BE314</strain>
    </source>
</reference>
<dbReference type="SMART" id="SM00388">
    <property type="entry name" value="HisKA"/>
    <property type="match status" value="1"/>
</dbReference>
<dbReference type="InterPro" id="IPR003660">
    <property type="entry name" value="HAMP_dom"/>
</dbReference>
<feature type="transmembrane region" description="Helical" evidence="11">
    <location>
        <begin position="41"/>
        <end position="63"/>
    </location>
</feature>
<dbReference type="GO" id="GO:0004673">
    <property type="term" value="F:protein histidine kinase activity"/>
    <property type="evidence" value="ECO:0007669"/>
    <property type="project" value="UniProtKB-EC"/>
</dbReference>
<dbReference type="InterPro" id="IPR003661">
    <property type="entry name" value="HisK_dim/P_dom"/>
</dbReference>
<feature type="domain" description="HAMP" evidence="13">
    <location>
        <begin position="228"/>
        <end position="280"/>
    </location>
</feature>
<dbReference type="SMART" id="SM00304">
    <property type="entry name" value="HAMP"/>
    <property type="match status" value="1"/>
</dbReference>
<feature type="domain" description="Histidine kinase" evidence="12">
    <location>
        <begin position="288"/>
        <end position="504"/>
    </location>
</feature>